<dbReference type="Proteomes" id="UP001190926">
    <property type="component" value="Unassembled WGS sequence"/>
</dbReference>
<gene>
    <name evidence="1" type="ORF">C2S53_009087</name>
</gene>
<dbReference type="PANTHER" id="PTHR11697:SF230">
    <property type="entry name" value="ZINC FINGER, MYM DOMAIN CONTAINING 1"/>
    <property type="match status" value="1"/>
</dbReference>
<evidence type="ECO:0000313" key="2">
    <source>
        <dbReference type="Proteomes" id="UP001190926"/>
    </source>
</evidence>
<accession>A0AAD4INF1</accession>
<evidence type="ECO:0000313" key="1">
    <source>
        <dbReference type="EMBL" id="KAH6755815.1"/>
    </source>
</evidence>
<sequence>MYDIVVHEMDAPYNLRGKSKRFVSQVTNIHHFRFDLFVEVIDLQVQELNERFDEANTELLMCMACLSPKDGFSSFDKEKVLTLATYYPSEFSSIDLMTLECQLDIFIQDMQRDDRFQNLHDLGALMMLLVETRKNVTYPKIYLLIKLMLILPVATASV</sequence>
<dbReference type="InterPro" id="IPR055298">
    <property type="entry name" value="AtLOH3-like"/>
</dbReference>
<name>A0AAD4INF1_PERFH</name>
<dbReference type="EMBL" id="SDAM02029582">
    <property type="protein sequence ID" value="KAH6755815.1"/>
    <property type="molecule type" value="Genomic_DNA"/>
</dbReference>
<keyword evidence="2" id="KW-1185">Reference proteome</keyword>
<proteinExistence type="predicted"/>
<reference evidence="1 2" key="1">
    <citation type="journal article" date="2021" name="Nat. Commun.">
        <title>Incipient diploidization of the medicinal plant Perilla within 10,000 years.</title>
        <authorList>
            <person name="Zhang Y."/>
            <person name="Shen Q."/>
            <person name="Leng L."/>
            <person name="Zhang D."/>
            <person name="Chen S."/>
            <person name="Shi Y."/>
            <person name="Ning Z."/>
            <person name="Chen S."/>
        </authorList>
    </citation>
    <scope>NUCLEOTIDE SEQUENCE [LARGE SCALE GENOMIC DNA]</scope>
    <source>
        <strain evidence="2">cv. PC099</strain>
    </source>
</reference>
<dbReference type="PANTHER" id="PTHR11697">
    <property type="entry name" value="GENERAL TRANSCRIPTION FACTOR 2-RELATED ZINC FINGER PROTEIN"/>
    <property type="match status" value="1"/>
</dbReference>
<protein>
    <submittedName>
        <fullName evidence="1">Uncharacterized protein</fullName>
    </submittedName>
</protein>
<organism evidence="1 2">
    <name type="scientific">Perilla frutescens var. hirtella</name>
    <name type="common">Perilla citriodora</name>
    <name type="synonym">Perilla setoyensis</name>
    <dbReference type="NCBI Taxonomy" id="608512"/>
    <lineage>
        <taxon>Eukaryota</taxon>
        <taxon>Viridiplantae</taxon>
        <taxon>Streptophyta</taxon>
        <taxon>Embryophyta</taxon>
        <taxon>Tracheophyta</taxon>
        <taxon>Spermatophyta</taxon>
        <taxon>Magnoliopsida</taxon>
        <taxon>eudicotyledons</taxon>
        <taxon>Gunneridae</taxon>
        <taxon>Pentapetalae</taxon>
        <taxon>asterids</taxon>
        <taxon>lamiids</taxon>
        <taxon>Lamiales</taxon>
        <taxon>Lamiaceae</taxon>
        <taxon>Nepetoideae</taxon>
        <taxon>Elsholtzieae</taxon>
        <taxon>Perilla</taxon>
    </lineage>
</organism>
<dbReference type="AlphaFoldDB" id="A0AAD4INF1"/>
<comment type="caution">
    <text evidence="1">The sequence shown here is derived from an EMBL/GenBank/DDBJ whole genome shotgun (WGS) entry which is preliminary data.</text>
</comment>